<evidence type="ECO:0000313" key="3">
    <source>
        <dbReference type="EMBL" id="RVT91173.1"/>
    </source>
</evidence>
<dbReference type="Gene3D" id="3.40.50.720">
    <property type="entry name" value="NAD(P)-binding Rossmann-like Domain"/>
    <property type="match status" value="1"/>
</dbReference>
<keyword evidence="2" id="KW-0560">Oxidoreductase</keyword>
<dbReference type="GO" id="GO:0016491">
    <property type="term" value="F:oxidoreductase activity"/>
    <property type="evidence" value="ECO:0007669"/>
    <property type="project" value="UniProtKB-KW"/>
</dbReference>
<dbReference type="InterPro" id="IPR002347">
    <property type="entry name" value="SDR_fam"/>
</dbReference>
<keyword evidence="4" id="KW-1185">Reference proteome</keyword>
<dbReference type="RefSeq" id="WP_127745188.1">
    <property type="nucleotide sequence ID" value="NZ_SACN01000002.1"/>
</dbReference>
<gene>
    <name evidence="3" type="ORF">EOD43_16795</name>
</gene>
<dbReference type="FunFam" id="3.40.50.720:FF:000084">
    <property type="entry name" value="Short-chain dehydrogenase reductase"/>
    <property type="match status" value="1"/>
</dbReference>
<dbReference type="CDD" id="cd05233">
    <property type="entry name" value="SDR_c"/>
    <property type="match status" value="1"/>
</dbReference>
<dbReference type="Proteomes" id="UP000282971">
    <property type="component" value="Unassembled WGS sequence"/>
</dbReference>
<dbReference type="SUPFAM" id="SSF51735">
    <property type="entry name" value="NAD(P)-binding Rossmann-fold domains"/>
    <property type="match status" value="1"/>
</dbReference>
<name>A0A437M0Q4_9SPHN</name>
<protein>
    <submittedName>
        <fullName evidence="3">SDR family oxidoreductase</fullName>
    </submittedName>
</protein>
<evidence type="ECO:0000256" key="2">
    <source>
        <dbReference type="ARBA" id="ARBA00023002"/>
    </source>
</evidence>
<reference evidence="3 4" key="1">
    <citation type="submission" date="2019-01" db="EMBL/GenBank/DDBJ databases">
        <authorList>
            <person name="Chen W.-M."/>
        </authorList>
    </citation>
    <scope>NUCLEOTIDE SEQUENCE [LARGE SCALE GENOMIC DNA]</scope>
    <source>
        <strain evidence="3 4">CCP-7</strain>
    </source>
</reference>
<organism evidence="3 4">
    <name type="scientific">Sphingomonas crocodyli</name>
    <dbReference type="NCBI Taxonomy" id="1979270"/>
    <lineage>
        <taxon>Bacteria</taxon>
        <taxon>Pseudomonadati</taxon>
        <taxon>Pseudomonadota</taxon>
        <taxon>Alphaproteobacteria</taxon>
        <taxon>Sphingomonadales</taxon>
        <taxon>Sphingomonadaceae</taxon>
        <taxon>Sphingomonas</taxon>
    </lineage>
</organism>
<dbReference type="OrthoDB" id="9790146at2"/>
<dbReference type="Pfam" id="PF13561">
    <property type="entry name" value="adh_short_C2"/>
    <property type="match status" value="1"/>
</dbReference>
<evidence type="ECO:0000256" key="1">
    <source>
        <dbReference type="ARBA" id="ARBA00006484"/>
    </source>
</evidence>
<comment type="caution">
    <text evidence="3">The sequence shown here is derived from an EMBL/GenBank/DDBJ whole genome shotgun (WGS) entry which is preliminary data.</text>
</comment>
<comment type="similarity">
    <text evidence="1">Belongs to the short-chain dehydrogenases/reductases (SDR) family.</text>
</comment>
<dbReference type="PANTHER" id="PTHR24321">
    <property type="entry name" value="DEHYDROGENASES, SHORT CHAIN"/>
    <property type="match status" value="1"/>
</dbReference>
<dbReference type="PRINTS" id="PR00081">
    <property type="entry name" value="GDHRDH"/>
</dbReference>
<proteinExistence type="inferred from homology"/>
<dbReference type="InterPro" id="IPR036291">
    <property type="entry name" value="NAD(P)-bd_dom_sf"/>
</dbReference>
<dbReference type="AlphaFoldDB" id="A0A437M0Q4"/>
<dbReference type="EMBL" id="SACN01000002">
    <property type="protein sequence ID" value="RVT91173.1"/>
    <property type="molecule type" value="Genomic_DNA"/>
</dbReference>
<dbReference type="PANTHER" id="PTHR24321:SF15">
    <property type="entry name" value="OXIDOREDUCTASE UCPA"/>
    <property type="match status" value="1"/>
</dbReference>
<accession>A0A437M0Q4</accession>
<evidence type="ECO:0000313" key="4">
    <source>
        <dbReference type="Proteomes" id="UP000282971"/>
    </source>
</evidence>
<sequence>MKDQLGLAGKTVLVLGGGQGNGEATCIRFADAGANVAIVDLDIGLAEKVAADVRSRGVKAVALTGDVRQPAECARLMEETARHLSVPDCLITIIGQATMKPILDLTQEDIERDLDINLRFFVYASQAFARALIAAGKGGTIAGLSSVDGIFGSPVHAAYGFAKAGLISYIKSAATEWADHGIRVNCVAPGAIVTPRVPDSEARQQVMHNSMIPLRRSGQPSEIAGALLFLSSDLSSYVTGQTLPVDGGWTAGNYFNAQRSTQGMVMDNGKKF</sequence>